<name>A0A497YAF9_9SPHI</name>
<dbReference type="RefSeq" id="WP_208529829.1">
    <property type="nucleotide sequence ID" value="NZ_RCCK01000010.1"/>
</dbReference>
<dbReference type="Pfam" id="PF03269">
    <property type="entry name" value="DUF268"/>
    <property type="match status" value="1"/>
</dbReference>
<evidence type="ECO:0000313" key="2">
    <source>
        <dbReference type="Proteomes" id="UP000273898"/>
    </source>
</evidence>
<evidence type="ECO:0000313" key="1">
    <source>
        <dbReference type="EMBL" id="RLJ79708.1"/>
    </source>
</evidence>
<dbReference type="InterPro" id="IPR004951">
    <property type="entry name" value="DUF268_CAE_spp"/>
</dbReference>
<gene>
    <name evidence="1" type="ORF">BCL90_0418</name>
</gene>
<proteinExistence type="predicted"/>
<accession>A0A497YAF9</accession>
<dbReference type="Gene3D" id="3.40.50.150">
    <property type="entry name" value="Vaccinia Virus protein VP39"/>
    <property type="match status" value="1"/>
</dbReference>
<reference evidence="1 2" key="1">
    <citation type="submission" date="2018-10" db="EMBL/GenBank/DDBJ databases">
        <title>Genomic Encyclopedia of Archaeal and Bacterial Type Strains, Phase II (KMG-II): from individual species to whole genera.</title>
        <authorList>
            <person name="Goeker M."/>
        </authorList>
    </citation>
    <scope>NUCLEOTIDE SEQUENCE [LARGE SCALE GENOMIC DNA]</scope>
    <source>
        <strain evidence="1 2">DSM 19624</strain>
    </source>
</reference>
<dbReference type="AlphaFoldDB" id="A0A497YAF9"/>
<dbReference type="Proteomes" id="UP000273898">
    <property type="component" value="Unassembled WGS sequence"/>
</dbReference>
<dbReference type="EMBL" id="RCCK01000010">
    <property type="protein sequence ID" value="RLJ79708.1"/>
    <property type="molecule type" value="Genomic_DNA"/>
</dbReference>
<protein>
    <submittedName>
        <fullName evidence="1">Uncharacterized protein DUF268</fullName>
    </submittedName>
</protein>
<dbReference type="SUPFAM" id="SSF53335">
    <property type="entry name" value="S-adenosyl-L-methionine-dependent methyltransferases"/>
    <property type="match status" value="1"/>
</dbReference>
<comment type="caution">
    <text evidence="1">The sequence shown here is derived from an EMBL/GenBank/DDBJ whole genome shotgun (WGS) entry which is preliminary data.</text>
</comment>
<sequence length="263" mass="30481">MLRKIKNKLRYTAVGKLYGYFTLRKLFRKKVETFNADLANFRLSEGNTNLRFDQTYDHYPLLDDRTSITEIEPHYTYHPAWAARILAKTQPKKHVDISSILHFSTIVSAFIPVEFYDYRPAEIKLEGLETKHADLTQLPFRSNTIDSLSCMHTLEHIGLGRYGDEIDYDGDLKAINELVRVLAVNGDLLIVTPIGKAKIAFNAHRIYAYDQIISYFSKLELIEFSLIPDKFENIGMIRNASKKQADEQSWGCGCFWFKKRLND</sequence>
<dbReference type="InterPro" id="IPR029063">
    <property type="entry name" value="SAM-dependent_MTases_sf"/>
</dbReference>
<organism evidence="1 2">
    <name type="scientific">Pedobacter alluvionis</name>
    <dbReference type="NCBI Taxonomy" id="475253"/>
    <lineage>
        <taxon>Bacteria</taxon>
        <taxon>Pseudomonadati</taxon>
        <taxon>Bacteroidota</taxon>
        <taxon>Sphingobacteriia</taxon>
        <taxon>Sphingobacteriales</taxon>
        <taxon>Sphingobacteriaceae</taxon>
        <taxon>Pedobacter</taxon>
    </lineage>
</organism>